<keyword evidence="2" id="KW-1185">Reference proteome</keyword>
<proteinExistence type="predicted"/>
<reference evidence="1" key="1">
    <citation type="submission" date="2022-12" db="EMBL/GenBank/DDBJ databases">
        <authorList>
            <person name="Alioto T."/>
            <person name="Alioto T."/>
            <person name="Gomez Garrido J."/>
        </authorList>
    </citation>
    <scope>NUCLEOTIDE SEQUENCE</scope>
</reference>
<name>A0AA35K8W5_9SAUR</name>
<accession>A0AA35K8W5</accession>
<evidence type="ECO:0000313" key="2">
    <source>
        <dbReference type="Proteomes" id="UP001178461"/>
    </source>
</evidence>
<dbReference type="EMBL" id="OX395129">
    <property type="protein sequence ID" value="CAI5773221.1"/>
    <property type="molecule type" value="Genomic_DNA"/>
</dbReference>
<dbReference type="AlphaFoldDB" id="A0AA35K8W5"/>
<protein>
    <submittedName>
        <fullName evidence="1">Uncharacterized protein</fullName>
    </submittedName>
</protein>
<gene>
    <name evidence="1" type="ORF">PODLI_1B037661</name>
</gene>
<evidence type="ECO:0000313" key="1">
    <source>
        <dbReference type="EMBL" id="CAI5773221.1"/>
    </source>
</evidence>
<dbReference type="Proteomes" id="UP001178461">
    <property type="component" value="Chromosome 4"/>
</dbReference>
<organism evidence="1 2">
    <name type="scientific">Podarcis lilfordi</name>
    <name type="common">Lilford's wall lizard</name>
    <dbReference type="NCBI Taxonomy" id="74358"/>
    <lineage>
        <taxon>Eukaryota</taxon>
        <taxon>Metazoa</taxon>
        <taxon>Chordata</taxon>
        <taxon>Craniata</taxon>
        <taxon>Vertebrata</taxon>
        <taxon>Euteleostomi</taxon>
        <taxon>Lepidosauria</taxon>
        <taxon>Squamata</taxon>
        <taxon>Bifurcata</taxon>
        <taxon>Unidentata</taxon>
        <taxon>Episquamata</taxon>
        <taxon>Laterata</taxon>
        <taxon>Lacertibaenia</taxon>
        <taxon>Lacertidae</taxon>
        <taxon>Podarcis</taxon>
    </lineage>
</organism>
<sequence>MVATQAWAFSEVAPRLWIALLSETHLAPSLHSFNREAKTFLFSQALGNVSFFEEINMKSHQEECHLPSSFHPSNFTAKMLYLFQNTLLNGYTSPPEPEPPKKLAAFFASTKIHIYFRTYTIAKFYQYILYNPKYNSQGKEKCNIQIKHNKEMHTKRGSCKL</sequence>